<dbReference type="InterPro" id="IPR036390">
    <property type="entry name" value="WH_DNA-bd_sf"/>
</dbReference>
<reference evidence="2 3" key="1">
    <citation type="submission" date="2019-03" db="EMBL/GenBank/DDBJ databases">
        <title>Sequencing the genomes of 1000 actinobacteria strains.</title>
        <authorList>
            <person name="Klenk H.-P."/>
        </authorList>
    </citation>
    <scope>NUCLEOTIDE SEQUENCE [LARGE SCALE GENOMIC DNA]</scope>
    <source>
        <strain evidence="2 3">DSM 44969</strain>
    </source>
</reference>
<accession>A0A4V2PIG8</accession>
<dbReference type="EMBL" id="SMFZ01000001">
    <property type="protein sequence ID" value="TCK24556.1"/>
    <property type="molecule type" value="Genomic_DNA"/>
</dbReference>
<dbReference type="PANTHER" id="PTHR33164">
    <property type="entry name" value="TRANSCRIPTIONAL REGULATOR, MARR FAMILY"/>
    <property type="match status" value="1"/>
</dbReference>
<dbReference type="PANTHER" id="PTHR33164:SF43">
    <property type="entry name" value="HTH-TYPE TRANSCRIPTIONAL REPRESSOR YETL"/>
    <property type="match status" value="1"/>
</dbReference>
<evidence type="ECO:0000313" key="2">
    <source>
        <dbReference type="EMBL" id="TCK24556.1"/>
    </source>
</evidence>
<keyword evidence="3" id="KW-1185">Reference proteome</keyword>
<dbReference type="RefSeq" id="WP_243653214.1">
    <property type="nucleotide sequence ID" value="NZ_SMFZ01000001.1"/>
</dbReference>
<dbReference type="InterPro" id="IPR036388">
    <property type="entry name" value="WH-like_DNA-bd_sf"/>
</dbReference>
<protein>
    <submittedName>
        <fullName evidence="2">DNA-binding MarR family transcriptional regulator</fullName>
    </submittedName>
</protein>
<dbReference type="GO" id="GO:0003677">
    <property type="term" value="F:DNA binding"/>
    <property type="evidence" value="ECO:0007669"/>
    <property type="project" value="UniProtKB-KW"/>
</dbReference>
<dbReference type="GO" id="GO:0003700">
    <property type="term" value="F:DNA-binding transcription factor activity"/>
    <property type="evidence" value="ECO:0007669"/>
    <property type="project" value="InterPro"/>
</dbReference>
<sequence>MTDRPDLAAMVVPLGRDLLAMEAPILDEHGISMWAYIVLSRLADEPVRGQSVLADAIGADKTRLIPVLDDLQHRGLIGRDPDPADRRARVLTLTEEGRQVRERVRTAIRREEQRRLAVLTAEERAVLLGALQRLTGRA</sequence>
<dbReference type="GO" id="GO:0006950">
    <property type="term" value="P:response to stress"/>
    <property type="evidence" value="ECO:0007669"/>
    <property type="project" value="TreeGrafter"/>
</dbReference>
<comment type="caution">
    <text evidence="2">The sequence shown here is derived from an EMBL/GenBank/DDBJ whole genome shotgun (WGS) entry which is preliminary data.</text>
</comment>
<dbReference type="AlphaFoldDB" id="A0A4V2PIG8"/>
<organism evidence="2 3">
    <name type="scientific">Pseudonocardia endophytica</name>
    <dbReference type="NCBI Taxonomy" id="401976"/>
    <lineage>
        <taxon>Bacteria</taxon>
        <taxon>Bacillati</taxon>
        <taxon>Actinomycetota</taxon>
        <taxon>Actinomycetes</taxon>
        <taxon>Pseudonocardiales</taxon>
        <taxon>Pseudonocardiaceae</taxon>
        <taxon>Pseudonocardia</taxon>
    </lineage>
</organism>
<dbReference type="Gene3D" id="1.10.10.10">
    <property type="entry name" value="Winged helix-like DNA-binding domain superfamily/Winged helix DNA-binding domain"/>
    <property type="match status" value="1"/>
</dbReference>
<dbReference type="Proteomes" id="UP000295560">
    <property type="component" value="Unassembled WGS sequence"/>
</dbReference>
<dbReference type="InterPro" id="IPR039422">
    <property type="entry name" value="MarR/SlyA-like"/>
</dbReference>
<gene>
    <name evidence="2" type="ORF">EV378_0330</name>
</gene>
<dbReference type="SMART" id="SM00347">
    <property type="entry name" value="HTH_MARR"/>
    <property type="match status" value="1"/>
</dbReference>
<dbReference type="InterPro" id="IPR000835">
    <property type="entry name" value="HTH_MarR-typ"/>
</dbReference>
<evidence type="ECO:0000313" key="3">
    <source>
        <dbReference type="Proteomes" id="UP000295560"/>
    </source>
</evidence>
<proteinExistence type="predicted"/>
<dbReference type="SUPFAM" id="SSF46785">
    <property type="entry name" value="Winged helix' DNA-binding domain"/>
    <property type="match status" value="1"/>
</dbReference>
<dbReference type="PRINTS" id="PR00598">
    <property type="entry name" value="HTHMARR"/>
</dbReference>
<keyword evidence="2" id="KW-0238">DNA-binding</keyword>
<evidence type="ECO:0000259" key="1">
    <source>
        <dbReference type="PROSITE" id="PS50995"/>
    </source>
</evidence>
<dbReference type="PROSITE" id="PS50995">
    <property type="entry name" value="HTH_MARR_2"/>
    <property type="match status" value="1"/>
</dbReference>
<feature type="domain" description="HTH marR-type" evidence="1">
    <location>
        <begin position="4"/>
        <end position="136"/>
    </location>
</feature>
<name>A0A4V2PIG8_PSEEN</name>